<evidence type="ECO:0000256" key="1">
    <source>
        <dbReference type="ARBA" id="ARBA00004651"/>
    </source>
</evidence>
<evidence type="ECO:0000256" key="6">
    <source>
        <dbReference type="SAM" id="MobiDB-lite"/>
    </source>
</evidence>
<evidence type="ECO:0000256" key="4">
    <source>
        <dbReference type="ARBA" id="ARBA00022989"/>
    </source>
</evidence>
<keyword evidence="2" id="KW-1003">Cell membrane</keyword>
<keyword evidence="3 7" id="KW-0812">Transmembrane</keyword>
<feature type="compositionally biased region" description="Basic and acidic residues" evidence="6">
    <location>
        <begin position="71"/>
        <end position="82"/>
    </location>
</feature>
<keyword evidence="10" id="KW-1185">Reference proteome</keyword>
<evidence type="ECO:0000259" key="8">
    <source>
        <dbReference type="Pfam" id="PF02656"/>
    </source>
</evidence>
<reference evidence="9 10" key="1">
    <citation type="submission" date="2020-01" db="EMBL/GenBank/DDBJ databases">
        <authorList>
            <consortium name="DOE Joint Genome Institute"/>
            <person name="Haridas S."/>
            <person name="Albert R."/>
            <person name="Binder M."/>
            <person name="Bloem J."/>
            <person name="Labutti K."/>
            <person name="Salamov A."/>
            <person name="Andreopoulos B."/>
            <person name="Baker S.E."/>
            <person name="Barry K."/>
            <person name="Bills G."/>
            <person name="Bluhm B.H."/>
            <person name="Cannon C."/>
            <person name="Castanera R."/>
            <person name="Culley D.E."/>
            <person name="Daum C."/>
            <person name="Ezra D."/>
            <person name="Gonzalez J.B."/>
            <person name="Henrissat B."/>
            <person name="Kuo A."/>
            <person name="Liang C."/>
            <person name="Lipzen A."/>
            <person name="Lutzoni F."/>
            <person name="Magnuson J."/>
            <person name="Mondo S."/>
            <person name="Nolan M."/>
            <person name="Ohm R."/>
            <person name="Pangilinan J."/>
            <person name="Park H.-J.H."/>
            <person name="Ramirez L."/>
            <person name="Alfaro M."/>
            <person name="Sun H."/>
            <person name="Tritt A."/>
            <person name="Yoshinaga Y."/>
            <person name="Zwiers L.-H.L."/>
            <person name="Turgeon B.G."/>
            <person name="Goodwin S.B."/>
            <person name="Spatafora J.W."/>
            <person name="Crous P.W."/>
            <person name="Grigoriev I.V."/>
        </authorList>
    </citation>
    <scope>NUCLEOTIDE SEQUENCE [LARGE SCALE GENOMIC DNA]</scope>
    <source>
        <strain evidence="9 10">CBS 611.86</strain>
    </source>
</reference>
<comment type="subcellular location">
    <subcellularLocation>
        <location evidence="1">Cell membrane</location>
        <topology evidence="1">Multi-pass membrane protein</topology>
    </subcellularLocation>
</comment>
<dbReference type="InterPro" id="IPR003807">
    <property type="entry name" value="DUF202"/>
</dbReference>
<feature type="domain" description="DUF202" evidence="8">
    <location>
        <begin position="183"/>
        <end position="234"/>
    </location>
</feature>
<dbReference type="Proteomes" id="UP000481861">
    <property type="component" value="Unassembled WGS sequence"/>
</dbReference>
<feature type="compositionally biased region" description="Low complexity" evidence="6">
    <location>
        <begin position="48"/>
        <end position="64"/>
    </location>
</feature>
<feature type="region of interest" description="Disordered" evidence="6">
    <location>
        <begin position="33"/>
        <end position="154"/>
    </location>
</feature>
<evidence type="ECO:0000313" key="9">
    <source>
        <dbReference type="EMBL" id="KAF2865520.1"/>
    </source>
</evidence>
<proteinExistence type="predicted"/>
<dbReference type="InterPro" id="IPR052053">
    <property type="entry name" value="IM_YidH-like"/>
</dbReference>
<keyword evidence="4 7" id="KW-1133">Transmembrane helix</keyword>
<protein>
    <recommendedName>
        <fullName evidence="8">DUF202 domain-containing protein</fullName>
    </recommendedName>
</protein>
<feature type="transmembrane region" description="Helical" evidence="7">
    <location>
        <begin position="246"/>
        <end position="270"/>
    </location>
</feature>
<dbReference type="Pfam" id="PF02656">
    <property type="entry name" value="DUF202"/>
    <property type="match status" value="1"/>
</dbReference>
<dbReference type="AlphaFoldDB" id="A0A7C8M052"/>
<comment type="caution">
    <text evidence="9">The sequence shown here is derived from an EMBL/GenBank/DDBJ whole genome shotgun (WGS) entry which is preliminary data.</text>
</comment>
<evidence type="ECO:0000256" key="7">
    <source>
        <dbReference type="SAM" id="Phobius"/>
    </source>
</evidence>
<name>A0A7C8M052_9PLEO</name>
<sequence>MHLRPYFAARLRQMGRKIPVWQHAAPAPHRTAINLFPSSHNTSDDTNPTMSAAAPPASTTTSSTSRKRSTRLQDDAPQREAAADNGAQIQVAAAAAHHHPHSTDESAPIIRSSATPGYDTMTAGGRPPRSRDENESAERDGDGGSDEASRLAARHESRERSRWARFLERYGSVELENKGSVARDHLALERTFLAWLRTSLSFASIGIAPLGATFIAIAVLVLAIGFHRYFEAQHYVIRGKFPAGRGSIVVVTVVAGGLIVGSLVVVLVVGMGGGEGGFER</sequence>
<keyword evidence="5 7" id="KW-0472">Membrane</keyword>
<organism evidence="9 10">
    <name type="scientific">Massariosphaeria phaeospora</name>
    <dbReference type="NCBI Taxonomy" id="100035"/>
    <lineage>
        <taxon>Eukaryota</taxon>
        <taxon>Fungi</taxon>
        <taxon>Dikarya</taxon>
        <taxon>Ascomycota</taxon>
        <taxon>Pezizomycotina</taxon>
        <taxon>Dothideomycetes</taxon>
        <taxon>Pleosporomycetidae</taxon>
        <taxon>Pleosporales</taxon>
        <taxon>Pleosporales incertae sedis</taxon>
        <taxon>Massariosphaeria</taxon>
    </lineage>
</organism>
<evidence type="ECO:0000256" key="5">
    <source>
        <dbReference type="ARBA" id="ARBA00023136"/>
    </source>
</evidence>
<feature type="transmembrane region" description="Helical" evidence="7">
    <location>
        <begin position="200"/>
        <end position="226"/>
    </location>
</feature>
<evidence type="ECO:0000256" key="3">
    <source>
        <dbReference type="ARBA" id="ARBA00022692"/>
    </source>
</evidence>
<gene>
    <name evidence="9" type="ORF">BDV95DRAFT_632343</name>
</gene>
<feature type="compositionally biased region" description="Low complexity" evidence="6">
    <location>
        <begin position="83"/>
        <end position="95"/>
    </location>
</feature>
<accession>A0A7C8M052</accession>
<evidence type="ECO:0000313" key="10">
    <source>
        <dbReference type="Proteomes" id="UP000481861"/>
    </source>
</evidence>
<feature type="compositionally biased region" description="Polar residues" evidence="6">
    <location>
        <begin position="36"/>
        <end position="47"/>
    </location>
</feature>
<feature type="compositionally biased region" description="Basic and acidic residues" evidence="6">
    <location>
        <begin position="129"/>
        <end position="154"/>
    </location>
</feature>
<dbReference type="PANTHER" id="PTHR34187:SF2">
    <property type="entry name" value="DUF202 DOMAIN-CONTAINING PROTEIN"/>
    <property type="match status" value="1"/>
</dbReference>
<dbReference type="OrthoDB" id="199599at2759"/>
<evidence type="ECO:0000256" key="2">
    <source>
        <dbReference type="ARBA" id="ARBA00022475"/>
    </source>
</evidence>
<dbReference type="GO" id="GO:0005886">
    <property type="term" value="C:plasma membrane"/>
    <property type="evidence" value="ECO:0007669"/>
    <property type="project" value="UniProtKB-SubCell"/>
</dbReference>
<dbReference type="EMBL" id="JAADJZ010000033">
    <property type="protein sequence ID" value="KAF2865520.1"/>
    <property type="molecule type" value="Genomic_DNA"/>
</dbReference>
<dbReference type="PANTHER" id="PTHR34187">
    <property type="entry name" value="FGR18P"/>
    <property type="match status" value="1"/>
</dbReference>